<organism evidence="1 3">
    <name type="scientific">Suillus fuscotomentosus</name>
    <dbReference type="NCBI Taxonomy" id="1912939"/>
    <lineage>
        <taxon>Eukaryota</taxon>
        <taxon>Fungi</taxon>
        <taxon>Dikarya</taxon>
        <taxon>Basidiomycota</taxon>
        <taxon>Agaricomycotina</taxon>
        <taxon>Agaricomycetes</taxon>
        <taxon>Agaricomycetidae</taxon>
        <taxon>Boletales</taxon>
        <taxon>Suillineae</taxon>
        <taxon>Suillaceae</taxon>
        <taxon>Suillus</taxon>
    </lineage>
</organism>
<dbReference type="EMBL" id="JABBWK010000453">
    <property type="protein sequence ID" value="KAG1884199.1"/>
    <property type="molecule type" value="Genomic_DNA"/>
</dbReference>
<evidence type="ECO:0000313" key="3">
    <source>
        <dbReference type="Proteomes" id="UP001195769"/>
    </source>
</evidence>
<name>A0AAD4DMU1_9AGAM</name>
<comment type="caution">
    <text evidence="1">The sequence shown here is derived from an EMBL/GenBank/DDBJ whole genome shotgun (WGS) entry which is preliminary data.</text>
</comment>
<dbReference type="EMBL" id="JABBWK010000002">
    <property type="protein sequence ID" value="KAG1907632.1"/>
    <property type="molecule type" value="Genomic_DNA"/>
</dbReference>
<proteinExistence type="predicted"/>
<sequence length="247" mass="27914">MDQCHFPTTCTNTAPSYTVQTSTFYPPIRTRNTEDVSLQPLCIGICFSGDLPRHLIRGVVPIQISVSIAEEYRPYMTPVVEALTLDGYPYSECSSTFDDVSGQLSHALDSSEKGHELSYNNVDVDIPIPFLPLPSKFNPVDSFHWLQLSEKIQHWLVTIPAASQHWTWGRDAFWLAFVGACPDFPRGQWPMWDPRIPLEGQFIEHWLDADNLGGDQIGENLLDHIWTEFCAHAMLFHPDPLVSVGSE</sequence>
<keyword evidence="3" id="KW-1185">Reference proteome</keyword>
<evidence type="ECO:0000313" key="1">
    <source>
        <dbReference type="EMBL" id="KAG1884199.1"/>
    </source>
</evidence>
<gene>
    <name evidence="2" type="ORF">F5891DRAFT_939523</name>
    <name evidence="1" type="ORF">F5891DRAFT_971571</name>
</gene>
<evidence type="ECO:0000313" key="2">
    <source>
        <dbReference type="EMBL" id="KAG1907632.1"/>
    </source>
</evidence>
<accession>A0AAD4DMU1</accession>
<reference evidence="1" key="1">
    <citation type="journal article" date="2020" name="New Phytol.">
        <title>Comparative genomics reveals dynamic genome evolution in host specialist ectomycorrhizal fungi.</title>
        <authorList>
            <person name="Lofgren L.A."/>
            <person name="Nguyen N.H."/>
            <person name="Vilgalys R."/>
            <person name="Ruytinx J."/>
            <person name="Liao H.L."/>
            <person name="Branco S."/>
            <person name="Kuo A."/>
            <person name="LaButti K."/>
            <person name="Lipzen A."/>
            <person name="Andreopoulos W."/>
            <person name="Pangilinan J."/>
            <person name="Riley R."/>
            <person name="Hundley H."/>
            <person name="Na H."/>
            <person name="Barry K."/>
            <person name="Grigoriev I.V."/>
            <person name="Stajich J.E."/>
            <person name="Kennedy P.G."/>
        </authorList>
    </citation>
    <scope>NUCLEOTIDE SEQUENCE</scope>
    <source>
        <strain evidence="1">FC203</strain>
    </source>
</reference>
<dbReference type="RefSeq" id="XP_041233207.1">
    <property type="nucleotide sequence ID" value="XM_041374233.1"/>
</dbReference>
<protein>
    <submittedName>
        <fullName evidence="1">Uncharacterized protein</fullName>
    </submittedName>
</protein>
<dbReference type="Proteomes" id="UP001195769">
    <property type="component" value="Unassembled WGS sequence"/>
</dbReference>
<dbReference type="GeneID" id="64668531"/>
<dbReference type="AlphaFoldDB" id="A0AAD4DMU1"/>